<keyword evidence="4" id="KW-0479">Metal-binding</keyword>
<dbReference type="InterPro" id="IPR029009">
    <property type="entry name" value="ASB_dom_sf"/>
</dbReference>
<dbReference type="PANTHER" id="PTHR30182">
    <property type="entry name" value="L-SERINE DEHYDRATASE"/>
    <property type="match status" value="1"/>
</dbReference>
<comment type="caution">
    <text evidence="8">The sequence shown here is derived from an EMBL/GenBank/DDBJ whole genome shotgun (WGS) entry which is preliminary data.</text>
</comment>
<keyword evidence="5" id="KW-0408">Iron</keyword>
<dbReference type="PANTHER" id="PTHR30182:SF1">
    <property type="entry name" value="L-SERINE DEHYDRATASE 1"/>
    <property type="match status" value="1"/>
</dbReference>
<name>X1I8S7_9ZZZZ</name>
<evidence type="ECO:0000256" key="6">
    <source>
        <dbReference type="ARBA" id="ARBA00023014"/>
    </source>
</evidence>
<evidence type="ECO:0000256" key="2">
    <source>
        <dbReference type="ARBA" id="ARBA00022432"/>
    </source>
</evidence>
<keyword evidence="2" id="KW-0312">Gluconeogenesis</keyword>
<keyword evidence="3" id="KW-0004">4Fe-4S</keyword>
<protein>
    <submittedName>
        <fullName evidence="8">Uncharacterized protein</fullName>
    </submittedName>
</protein>
<evidence type="ECO:0000256" key="1">
    <source>
        <dbReference type="ARBA" id="ARBA00001966"/>
    </source>
</evidence>
<feature type="non-terminal residue" evidence="8">
    <location>
        <position position="1"/>
    </location>
</feature>
<dbReference type="InterPro" id="IPR051318">
    <property type="entry name" value="Fe-S_L-Ser"/>
</dbReference>
<dbReference type="AlphaFoldDB" id="X1I8S7"/>
<dbReference type="GO" id="GO:0051539">
    <property type="term" value="F:4 iron, 4 sulfur cluster binding"/>
    <property type="evidence" value="ECO:0007669"/>
    <property type="project" value="UniProtKB-KW"/>
</dbReference>
<evidence type="ECO:0000256" key="7">
    <source>
        <dbReference type="ARBA" id="ARBA00023239"/>
    </source>
</evidence>
<sequence>ASVTCTFDPRGSYAPTYLITGADLAFAAGIMEWAITDARYFEALELAKKQGIKINFCVSEIENADHPNTVRIQMRSRSKKKLLLLAKSTGGGGVVFTRIDKWPVEIMAKSYEFLIQTGADTESRICELLNSDGYVIDQPVRRKRGDEVLLHFKRTFPLASEVQVRIDRLPGVREFRMVSPLFYVKRGEELFSNTEEMNAAAENRNCSLGKIAMAYEAELLGLSEKEILDEMLRRFEVMRISVNEGLHDRNVKMHLLKPSARR</sequence>
<organism evidence="8">
    <name type="scientific">marine sediment metagenome</name>
    <dbReference type="NCBI Taxonomy" id="412755"/>
    <lineage>
        <taxon>unclassified sequences</taxon>
        <taxon>metagenomes</taxon>
        <taxon>ecological metagenomes</taxon>
    </lineage>
</organism>
<gene>
    <name evidence="8" type="ORF">S03H2_49975</name>
</gene>
<proteinExistence type="predicted"/>
<dbReference type="GO" id="GO:0003941">
    <property type="term" value="F:L-serine ammonia-lyase activity"/>
    <property type="evidence" value="ECO:0007669"/>
    <property type="project" value="TreeGrafter"/>
</dbReference>
<evidence type="ECO:0000256" key="3">
    <source>
        <dbReference type="ARBA" id="ARBA00022485"/>
    </source>
</evidence>
<dbReference type="SUPFAM" id="SSF143548">
    <property type="entry name" value="Serine metabolism enzymes domain"/>
    <property type="match status" value="1"/>
</dbReference>
<feature type="non-terminal residue" evidence="8">
    <location>
        <position position="262"/>
    </location>
</feature>
<evidence type="ECO:0000256" key="5">
    <source>
        <dbReference type="ARBA" id="ARBA00023004"/>
    </source>
</evidence>
<keyword evidence="7" id="KW-0456">Lyase</keyword>
<comment type="cofactor">
    <cofactor evidence="1">
        <name>[4Fe-4S] cluster</name>
        <dbReference type="ChEBI" id="CHEBI:49883"/>
    </cofactor>
</comment>
<dbReference type="EMBL" id="BARU01031612">
    <property type="protein sequence ID" value="GAH62484.1"/>
    <property type="molecule type" value="Genomic_DNA"/>
</dbReference>
<keyword evidence="6" id="KW-0411">Iron-sulfur</keyword>
<dbReference type="GO" id="GO:0046872">
    <property type="term" value="F:metal ion binding"/>
    <property type="evidence" value="ECO:0007669"/>
    <property type="project" value="UniProtKB-KW"/>
</dbReference>
<reference evidence="8" key="1">
    <citation type="journal article" date="2014" name="Front. Microbiol.">
        <title>High frequency of phylogenetically diverse reductive dehalogenase-homologous genes in deep subseafloor sedimentary metagenomes.</title>
        <authorList>
            <person name="Kawai M."/>
            <person name="Futagami T."/>
            <person name="Toyoda A."/>
            <person name="Takaki Y."/>
            <person name="Nishi S."/>
            <person name="Hori S."/>
            <person name="Arai W."/>
            <person name="Tsubouchi T."/>
            <person name="Morono Y."/>
            <person name="Uchiyama I."/>
            <person name="Ito T."/>
            <person name="Fujiyama A."/>
            <person name="Inagaki F."/>
            <person name="Takami H."/>
        </authorList>
    </citation>
    <scope>NUCLEOTIDE SEQUENCE</scope>
    <source>
        <strain evidence="8">Expedition CK06-06</strain>
    </source>
</reference>
<evidence type="ECO:0000313" key="8">
    <source>
        <dbReference type="EMBL" id="GAH62484.1"/>
    </source>
</evidence>
<dbReference type="Gene3D" id="3.30.1330.90">
    <property type="entry name" value="D-3-phosphoglycerate dehydrogenase, domain 3"/>
    <property type="match status" value="1"/>
</dbReference>
<evidence type="ECO:0000256" key="4">
    <source>
        <dbReference type="ARBA" id="ARBA00022723"/>
    </source>
</evidence>
<accession>X1I8S7</accession>
<dbReference type="GO" id="GO:0006094">
    <property type="term" value="P:gluconeogenesis"/>
    <property type="evidence" value="ECO:0007669"/>
    <property type="project" value="UniProtKB-KW"/>
</dbReference>